<feature type="signal peptide" evidence="1">
    <location>
        <begin position="1"/>
        <end position="21"/>
    </location>
</feature>
<feature type="chain" id="PRO_5039431917" description="Lipoprotein" evidence="1">
    <location>
        <begin position="22"/>
        <end position="431"/>
    </location>
</feature>
<dbReference type="RefSeq" id="WP_169172554.1">
    <property type="nucleotide sequence ID" value="NZ_JAAIII010000005.1"/>
</dbReference>
<gene>
    <name evidence="2" type="ORF">G1C95_1707</name>
</gene>
<dbReference type="PROSITE" id="PS51257">
    <property type="entry name" value="PROKAR_LIPOPROTEIN"/>
    <property type="match status" value="1"/>
</dbReference>
<evidence type="ECO:0000313" key="2">
    <source>
        <dbReference type="EMBL" id="NMM94520.1"/>
    </source>
</evidence>
<dbReference type="EMBL" id="JAAIII010000005">
    <property type="protein sequence ID" value="NMM94520.1"/>
    <property type="molecule type" value="Genomic_DNA"/>
</dbReference>
<keyword evidence="3" id="KW-1185">Reference proteome</keyword>
<evidence type="ECO:0000256" key="1">
    <source>
        <dbReference type="SAM" id="SignalP"/>
    </source>
</evidence>
<evidence type="ECO:0008006" key="4">
    <source>
        <dbReference type="Google" id="ProtNLM"/>
    </source>
</evidence>
<dbReference type="AlphaFoldDB" id="A0A7Y0EQF4"/>
<name>A0A7Y0EQF4_9BIFI</name>
<sequence>MKKNKVLAALSVIVMSCVSLCLGCSGPIVGPITENRLRRADRYVLSDYVAVIPFSVTPASTRKVQYLAFIREDGSYKLMKTGRMLTMRPYWDENGLYFGDEDKDYHIDWSGKITTWENPKKDPLNSAVARDADGWIVNAYDNGINPDGSNAVTMTFRKGDAVENREMTFGDGPVTLMASCASGIYTVSEPAENGDGNAILNLRRFRKPDHITMKKAGKQFMGRGYDERTGRYTYGNALALWGEYPPPCNNDVIHYITSMPVQKLYGIDEEFDWKRFLVTMNTWNVQTGEVTTIPVRNRVGEPFYDSADAGFNASVSDLQSLRGDELLTVDESTGQVIAVNIHTGVCREVVKASVPDKSPRWGRCYMNTGKGSFSVIVVPGTDRFRKTITISRYSRDDGHLLQSIKVNDSLTLPFTEGYLSSAPATNPRILE</sequence>
<protein>
    <recommendedName>
        <fullName evidence="4">Lipoprotein</fullName>
    </recommendedName>
</protein>
<evidence type="ECO:0000313" key="3">
    <source>
        <dbReference type="Proteomes" id="UP000532194"/>
    </source>
</evidence>
<accession>A0A7Y0EQF4</accession>
<dbReference type="Proteomes" id="UP000532194">
    <property type="component" value="Unassembled WGS sequence"/>
</dbReference>
<organism evidence="2 3">
    <name type="scientific">Bifidobacterium oedipodis</name>
    <dbReference type="NCBI Taxonomy" id="2675322"/>
    <lineage>
        <taxon>Bacteria</taxon>
        <taxon>Bacillati</taxon>
        <taxon>Actinomycetota</taxon>
        <taxon>Actinomycetes</taxon>
        <taxon>Bifidobacteriales</taxon>
        <taxon>Bifidobacteriaceae</taxon>
        <taxon>Bifidobacterium</taxon>
    </lineage>
</organism>
<comment type="caution">
    <text evidence="2">The sequence shown here is derived from an EMBL/GenBank/DDBJ whole genome shotgun (WGS) entry which is preliminary data.</text>
</comment>
<keyword evidence="1" id="KW-0732">Signal</keyword>
<reference evidence="2 3" key="1">
    <citation type="submission" date="2020-02" db="EMBL/GenBank/DDBJ databases">
        <title>Characterization of phylogenetic diversity of novel bifidobacterial species isolated in Czech ZOOs.</title>
        <authorList>
            <person name="Lugli G.A."/>
            <person name="Vera N.B."/>
            <person name="Ventura M."/>
        </authorList>
    </citation>
    <scope>NUCLEOTIDE SEQUENCE [LARGE SCALE GENOMIC DNA]</scope>
    <source>
        <strain evidence="2 3">DSM 109957</strain>
    </source>
</reference>
<proteinExistence type="predicted"/>